<evidence type="ECO:0000256" key="1">
    <source>
        <dbReference type="SAM" id="MobiDB-lite"/>
    </source>
</evidence>
<evidence type="ECO:0000313" key="3">
    <source>
        <dbReference type="Proteomes" id="UP000267821"/>
    </source>
</evidence>
<dbReference type="AlphaFoldDB" id="A0A3N4MAZ0"/>
<proteinExistence type="predicted"/>
<evidence type="ECO:0000313" key="2">
    <source>
        <dbReference type="EMBL" id="RPB29562.1"/>
    </source>
</evidence>
<protein>
    <submittedName>
        <fullName evidence="2">Uncharacterized protein</fullName>
    </submittedName>
</protein>
<organism evidence="2 3">
    <name type="scientific">Terfezia boudieri ATCC MYA-4762</name>
    <dbReference type="NCBI Taxonomy" id="1051890"/>
    <lineage>
        <taxon>Eukaryota</taxon>
        <taxon>Fungi</taxon>
        <taxon>Dikarya</taxon>
        <taxon>Ascomycota</taxon>
        <taxon>Pezizomycotina</taxon>
        <taxon>Pezizomycetes</taxon>
        <taxon>Pezizales</taxon>
        <taxon>Pezizaceae</taxon>
        <taxon>Terfezia</taxon>
    </lineage>
</organism>
<feature type="region of interest" description="Disordered" evidence="1">
    <location>
        <begin position="96"/>
        <end position="117"/>
    </location>
</feature>
<feature type="compositionally biased region" description="Polar residues" evidence="1">
    <location>
        <begin position="1"/>
        <end position="10"/>
    </location>
</feature>
<reference evidence="2 3" key="1">
    <citation type="journal article" date="2018" name="Nat. Ecol. Evol.">
        <title>Pezizomycetes genomes reveal the molecular basis of ectomycorrhizal truffle lifestyle.</title>
        <authorList>
            <person name="Murat C."/>
            <person name="Payen T."/>
            <person name="Noel B."/>
            <person name="Kuo A."/>
            <person name="Morin E."/>
            <person name="Chen J."/>
            <person name="Kohler A."/>
            <person name="Krizsan K."/>
            <person name="Balestrini R."/>
            <person name="Da Silva C."/>
            <person name="Montanini B."/>
            <person name="Hainaut M."/>
            <person name="Levati E."/>
            <person name="Barry K.W."/>
            <person name="Belfiori B."/>
            <person name="Cichocki N."/>
            <person name="Clum A."/>
            <person name="Dockter R.B."/>
            <person name="Fauchery L."/>
            <person name="Guy J."/>
            <person name="Iotti M."/>
            <person name="Le Tacon F."/>
            <person name="Lindquist E.A."/>
            <person name="Lipzen A."/>
            <person name="Malagnac F."/>
            <person name="Mello A."/>
            <person name="Molinier V."/>
            <person name="Miyauchi S."/>
            <person name="Poulain J."/>
            <person name="Riccioni C."/>
            <person name="Rubini A."/>
            <person name="Sitrit Y."/>
            <person name="Splivallo R."/>
            <person name="Traeger S."/>
            <person name="Wang M."/>
            <person name="Zifcakova L."/>
            <person name="Wipf D."/>
            <person name="Zambonelli A."/>
            <person name="Paolocci F."/>
            <person name="Nowrousian M."/>
            <person name="Ottonello S."/>
            <person name="Baldrian P."/>
            <person name="Spatafora J.W."/>
            <person name="Henrissat B."/>
            <person name="Nagy L.G."/>
            <person name="Aury J.M."/>
            <person name="Wincker P."/>
            <person name="Grigoriev I.V."/>
            <person name="Bonfante P."/>
            <person name="Martin F.M."/>
        </authorList>
    </citation>
    <scope>NUCLEOTIDE SEQUENCE [LARGE SCALE GENOMIC DNA]</scope>
    <source>
        <strain evidence="2 3">ATCC MYA-4762</strain>
    </source>
</reference>
<sequence length="117" mass="13054">MASLPQTTAHQPKGRPSNARTFAPENSPAVPRDTGFHEPLSKLSNTTLPHKDALRGAGEELDMSEIANTHPGWGNRHHDVESIEAQMYNDLDMVDAEDHEKSRQEGKFKKILHKLAH</sequence>
<feature type="compositionally biased region" description="Basic and acidic residues" evidence="1">
    <location>
        <begin position="96"/>
        <end position="108"/>
    </location>
</feature>
<name>A0A3N4MAZ0_9PEZI</name>
<dbReference type="EMBL" id="ML121527">
    <property type="protein sequence ID" value="RPB29562.1"/>
    <property type="molecule type" value="Genomic_DNA"/>
</dbReference>
<gene>
    <name evidence="2" type="ORF">L211DRAFT_832265</name>
</gene>
<keyword evidence="3" id="KW-1185">Reference proteome</keyword>
<dbReference type="Proteomes" id="UP000267821">
    <property type="component" value="Unassembled WGS sequence"/>
</dbReference>
<feature type="region of interest" description="Disordered" evidence="1">
    <location>
        <begin position="1"/>
        <end position="77"/>
    </location>
</feature>
<dbReference type="OrthoDB" id="5209158at2759"/>
<feature type="compositionally biased region" description="Basic and acidic residues" evidence="1">
    <location>
        <begin position="49"/>
        <end position="58"/>
    </location>
</feature>
<dbReference type="InParanoid" id="A0A3N4MAZ0"/>
<accession>A0A3N4MAZ0</accession>